<feature type="domain" description="TonB-dependent receptor plug" evidence="8">
    <location>
        <begin position="117"/>
        <end position="240"/>
    </location>
</feature>
<keyword evidence="10" id="KW-1185">Reference proteome</keyword>
<organism evidence="9 10">
    <name type="scientific">Pricia antarctica</name>
    <dbReference type="NCBI Taxonomy" id="641691"/>
    <lineage>
        <taxon>Bacteria</taxon>
        <taxon>Pseudomonadati</taxon>
        <taxon>Bacteroidota</taxon>
        <taxon>Flavobacteriia</taxon>
        <taxon>Flavobacteriales</taxon>
        <taxon>Flavobacteriaceae</taxon>
        <taxon>Pricia</taxon>
    </lineage>
</organism>
<dbReference type="Gene3D" id="2.40.170.20">
    <property type="entry name" value="TonB-dependent receptor, beta-barrel domain"/>
    <property type="match status" value="1"/>
</dbReference>
<evidence type="ECO:0000256" key="1">
    <source>
        <dbReference type="ARBA" id="ARBA00004571"/>
    </source>
</evidence>
<dbReference type="InterPro" id="IPR012910">
    <property type="entry name" value="Plug_dom"/>
</dbReference>
<sequence>MTSRTIIAPFILFLFLAFVSFGYAQQRTVSGQVTTNGELLPGVNVVEKGTTNGVSTDFDGNYTIDVGNQNAVLVFSYLGFESQEAPVGNRSTIDVSMEESNSALDEVVVVGYGTQRKRDVVGAISSVKTEELVLSSTASIGQVLQGKVAGLQVTQNSAQPGGGLNFLIRGAASINASNQPLIVVDGFPITDFQQPESGNQYEGGTQNILNSFNPNDIDDIQVLKDASSTSIYGARAANGVILITTKKGVAGKIQIDYSSSLSLQDYNDAFDVLKLKEWMEVSNESAWENWSSSNRIVPYGKRSLDEAIADPVNGVPFRRVFSDNEIRNPRFPGTDWLSLTTRDGFIQQHNLSVRGGNESTKYFLSGNLFTHKGVLRNSEMDRSSLRFNLDQKINKYISFGLNLTKSRINNQNTSIGDEGFEKSGIIRASIQQSPYVEAIDEFGNYPINPKAGKQPNPFSLLNIADEGVIDRTLTNFYVELKPIKGLTARVQAGIDQGNTSRNTYIPKTVLEGAVKNGQASIADERKNDKLLDITLNYTATLNENHNLTLLAGYSTQNFESQGSNLGNNGFLTDAFLWNNINSGAGTKVVGSFKSQNKFVSYFSRLNYVYKDRYILTSTVRRDGASVFAENNKYALFPSFAIGWDIAEEPFMENVKDKVSQLKFRFGYGSTGNADIGGNAFAAYYAQPAYLNPDESLLIGVFANRLANPDLKWETTTERNFGLDFELYRGRVSGSVEVYNKDVTDLLSLKPINSYNEINVVWANIGATQSKGVEVTLNTYNIDTENFKWRSILTYSKYEDRWKERAPDWKPSIFESVEDPIRPQFSYLSDGIMQIGETVPAQPLLIPGGIKIKDVDGFAKDAEGNPITDENSRFVKAGAPDGIIDQADIVLLGSSDPDFLAGFSNIITYKNLELNFHFNGMFGRRIENQTDLTYGVGIGDVATSGTNVLRSVYGRWTPTNPSTTRPSSAGGGEDGAGDFWLQDAWFIRLQYASLSYKLPKKWFGGVLRGGALRLDANNLFTITPYDGVDPETDNLVAAYPNVSTYTVGIDLKF</sequence>
<keyword evidence="3 7" id="KW-1134">Transmembrane beta strand</keyword>
<evidence type="ECO:0000256" key="6">
    <source>
        <dbReference type="ARBA" id="ARBA00023237"/>
    </source>
</evidence>
<dbReference type="SUPFAM" id="SSF56935">
    <property type="entry name" value="Porins"/>
    <property type="match status" value="1"/>
</dbReference>
<dbReference type="NCBIfam" id="TIGR04057">
    <property type="entry name" value="SusC_RagA_signa"/>
    <property type="match status" value="1"/>
</dbReference>
<dbReference type="FunFam" id="2.170.130.10:FF:000008">
    <property type="entry name" value="SusC/RagA family TonB-linked outer membrane protein"/>
    <property type="match status" value="1"/>
</dbReference>
<dbReference type="Proteomes" id="UP000199109">
    <property type="component" value="Unassembled WGS sequence"/>
</dbReference>
<proteinExistence type="inferred from homology"/>
<protein>
    <submittedName>
        <fullName evidence="9">TonB-linked outer membrane protein, SusC/RagA family</fullName>
    </submittedName>
</protein>
<reference evidence="9 10" key="1">
    <citation type="submission" date="2016-10" db="EMBL/GenBank/DDBJ databases">
        <authorList>
            <person name="de Groot N.N."/>
        </authorList>
    </citation>
    <scope>NUCLEOTIDE SEQUENCE [LARGE SCALE GENOMIC DNA]</scope>
    <source>
        <strain evidence="9 10">DSM 23421</strain>
    </source>
</reference>
<accession>A0A1G7HUP9</accession>
<dbReference type="InterPro" id="IPR023997">
    <property type="entry name" value="TonB-dep_OMP_SusC/RagA_CS"/>
</dbReference>
<evidence type="ECO:0000256" key="7">
    <source>
        <dbReference type="PROSITE-ProRule" id="PRU01360"/>
    </source>
</evidence>
<name>A0A1G7HUP9_9FLAO</name>
<keyword evidence="2 7" id="KW-0813">Transport</keyword>
<evidence type="ECO:0000256" key="5">
    <source>
        <dbReference type="ARBA" id="ARBA00023136"/>
    </source>
</evidence>
<dbReference type="InterPro" id="IPR039426">
    <property type="entry name" value="TonB-dep_rcpt-like"/>
</dbReference>
<evidence type="ECO:0000256" key="4">
    <source>
        <dbReference type="ARBA" id="ARBA00022692"/>
    </source>
</evidence>
<dbReference type="GO" id="GO:0009279">
    <property type="term" value="C:cell outer membrane"/>
    <property type="evidence" value="ECO:0007669"/>
    <property type="project" value="UniProtKB-SubCell"/>
</dbReference>
<comment type="subcellular location">
    <subcellularLocation>
        <location evidence="1 7">Cell outer membrane</location>
        <topology evidence="1 7">Multi-pass membrane protein</topology>
    </subcellularLocation>
</comment>
<dbReference type="EMBL" id="FNAO01000010">
    <property type="protein sequence ID" value="SDF04180.1"/>
    <property type="molecule type" value="Genomic_DNA"/>
</dbReference>
<evidence type="ECO:0000313" key="9">
    <source>
        <dbReference type="EMBL" id="SDF04180.1"/>
    </source>
</evidence>
<evidence type="ECO:0000256" key="3">
    <source>
        <dbReference type="ARBA" id="ARBA00022452"/>
    </source>
</evidence>
<dbReference type="InterPro" id="IPR037066">
    <property type="entry name" value="Plug_dom_sf"/>
</dbReference>
<dbReference type="SUPFAM" id="SSF49464">
    <property type="entry name" value="Carboxypeptidase regulatory domain-like"/>
    <property type="match status" value="1"/>
</dbReference>
<comment type="similarity">
    <text evidence="7">Belongs to the TonB-dependent receptor family.</text>
</comment>
<dbReference type="InterPro" id="IPR036942">
    <property type="entry name" value="Beta-barrel_TonB_sf"/>
</dbReference>
<keyword evidence="4 7" id="KW-0812">Transmembrane</keyword>
<dbReference type="Gene3D" id="2.60.40.1120">
    <property type="entry name" value="Carboxypeptidase-like, regulatory domain"/>
    <property type="match status" value="1"/>
</dbReference>
<dbReference type="STRING" id="641691.SAMN05421636_11057"/>
<dbReference type="NCBIfam" id="TIGR04056">
    <property type="entry name" value="OMP_RagA_SusC"/>
    <property type="match status" value="1"/>
</dbReference>
<dbReference type="OrthoDB" id="9768177at2"/>
<gene>
    <name evidence="9" type="ORF">SAMN05421636_11057</name>
</gene>
<keyword evidence="5 7" id="KW-0472">Membrane</keyword>
<dbReference type="Pfam" id="PF07715">
    <property type="entry name" value="Plug"/>
    <property type="match status" value="1"/>
</dbReference>
<dbReference type="AlphaFoldDB" id="A0A1G7HUP9"/>
<dbReference type="PROSITE" id="PS52016">
    <property type="entry name" value="TONB_DEPENDENT_REC_3"/>
    <property type="match status" value="1"/>
</dbReference>
<dbReference type="InterPro" id="IPR023996">
    <property type="entry name" value="TonB-dep_OMP_SusC/RagA"/>
</dbReference>
<dbReference type="Gene3D" id="2.170.130.10">
    <property type="entry name" value="TonB-dependent receptor, plug domain"/>
    <property type="match status" value="1"/>
</dbReference>
<dbReference type="Pfam" id="PF13715">
    <property type="entry name" value="CarbopepD_reg_2"/>
    <property type="match status" value="1"/>
</dbReference>
<dbReference type="InterPro" id="IPR008969">
    <property type="entry name" value="CarboxyPept-like_regulatory"/>
</dbReference>
<keyword evidence="6 7" id="KW-0998">Cell outer membrane</keyword>
<evidence type="ECO:0000256" key="2">
    <source>
        <dbReference type="ARBA" id="ARBA00022448"/>
    </source>
</evidence>
<evidence type="ECO:0000259" key="8">
    <source>
        <dbReference type="Pfam" id="PF07715"/>
    </source>
</evidence>
<evidence type="ECO:0000313" key="10">
    <source>
        <dbReference type="Proteomes" id="UP000199109"/>
    </source>
</evidence>
<dbReference type="RefSeq" id="WP_091873259.1">
    <property type="nucleotide sequence ID" value="NZ_FNAO01000010.1"/>
</dbReference>